<dbReference type="RefSeq" id="WP_392394397.1">
    <property type="nucleotide sequence ID" value="NZ_JAURTK010000005.1"/>
</dbReference>
<sequence length="97" mass="11362">MTHDELHQRLTEQLQQMPLGTSADLTDFAIAYWDGHKVVYVFLRDEGCGRVEEEFDFTEQEFEQWADALAAWEKEPKFSVRPEILEWLKDAPPFEAG</sequence>
<dbReference type="EMBL" id="JAURTK010000005">
    <property type="protein sequence ID" value="MDP9648710.1"/>
    <property type="molecule type" value="Genomic_DNA"/>
</dbReference>
<proteinExistence type="predicted"/>
<dbReference type="AlphaFoldDB" id="A0AB73IFR1"/>
<accession>A0AB73IFR1</accession>
<name>A0AB73IFR1_9BURK</name>
<evidence type="ECO:0000313" key="1">
    <source>
        <dbReference type="EMBL" id="MDP9648710.1"/>
    </source>
</evidence>
<dbReference type="Proteomes" id="UP001229486">
    <property type="component" value="Unassembled WGS sequence"/>
</dbReference>
<comment type="caution">
    <text evidence="1">The sequence shown here is derived from an EMBL/GenBank/DDBJ whole genome shotgun (WGS) entry which is preliminary data.</text>
</comment>
<gene>
    <name evidence="1" type="ORF">J2793_004176</name>
</gene>
<evidence type="ECO:0000313" key="2">
    <source>
        <dbReference type="Proteomes" id="UP001229486"/>
    </source>
</evidence>
<protein>
    <submittedName>
        <fullName evidence="1">Uncharacterized protein</fullName>
    </submittedName>
</protein>
<organism evidence="1 2">
    <name type="scientific">Paraburkholderia caledonica</name>
    <dbReference type="NCBI Taxonomy" id="134536"/>
    <lineage>
        <taxon>Bacteria</taxon>
        <taxon>Pseudomonadati</taxon>
        <taxon>Pseudomonadota</taxon>
        <taxon>Betaproteobacteria</taxon>
        <taxon>Burkholderiales</taxon>
        <taxon>Burkholderiaceae</taxon>
        <taxon>Paraburkholderia</taxon>
    </lineage>
</organism>
<reference evidence="1" key="1">
    <citation type="submission" date="2023-07" db="EMBL/GenBank/DDBJ databases">
        <title>Sorghum-associated microbial communities from plants grown in Nebraska, USA.</title>
        <authorList>
            <person name="Schachtman D."/>
        </authorList>
    </citation>
    <scope>NUCLEOTIDE SEQUENCE</scope>
    <source>
        <strain evidence="1">DS1061</strain>
    </source>
</reference>